<dbReference type="GO" id="GO:0008360">
    <property type="term" value="P:regulation of cell shape"/>
    <property type="evidence" value="ECO:0007669"/>
    <property type="project" value="UniProtKB-KW"/>
</dbReference>
<feature type="active site" description="Proton acceptor" evidence="18">
    <location>
        <position position="373"/>
    </location>
</feature>
<evidence type="ECO:0000259" key="19">
    <source>
        <dbReference type="Pfam" id="PF12804"/>
    </source>
</evidence>
<dbReference type="InterPro" id="IPR029044">
    <property type="entry name" value="Nucleotide-diphossugar_trans"/>
</dbReference>
<dbReference type="GO" id="GO:0000902">
    <property type="term" value="P:cell morphogenesis"/>
    <property type="evidence" value="ECO:0007669"/>
    <property type="project" value="UniProtKB-UniRule"/>
</dbReference>
<accession>A0A8I1MXG1</accession>
<comment type="pathway">
    <text evidence="18">Bacterial outer membrane biogenesis; LPS lipid A biosynthesis.</text>
</comment>
<feature type="binding site" evidence="18">
    <location>
        <position position="164"/>
    </location>
    <ligand>
        <name>UDP-N-acetyl-alpha-D-glucosamine</name>
        <dbReference type="ChEBI" id="CHEBI:57705"/>
    </ligand>
</feature>
<feature type="binding site" evidence="18">
    <location>
        <begin position="90"/>
        <end position="91"/>
    </location>
    <ligand>
        <name>UDP-N-acetyl-alpha-D-glucosamine</name>
        <dbReference type="ChEBI" id="CHEBI:57705"/>
    </ligand>
</feature>
<feature type="binding site" evidence="18">
    <location>
        <position position="387"/>
    </location>
    <ligand>
        <name>UDP-N-acetyl-alpha-D-glucosamine</name>
        <dbReference type="ChEBI" id="CHEBI:57705"/>
    </ligand>
</feature>
<evidence type="ECO:0000256" key="4">
    <source>
        <dbReference type="ARBA" id="ARBA00022490"/>
    </source>
</evidence>
<feature type="binding site" evidence="18">
    <location>
        <position position="33"/>
    </location>
    <ligand>
        <name>UDP-N-acetyl-alpha-D-glucosamine</name>
        <dbReference type="ChEBI" id="CHEBI:57705"/>
    </ligand>
</feature>
<dbReference type="Pfam" id="PF00132">
    <property type="entry name" value="Hexapep"/>
    <property type="match status" value="1"/>
</dbReference>
<evidence type="ECO:0000256" key="13">
    <source>
        <dbReference type="ARBA" id="ARBA00023315"/>
    </source>
</evidence>
<keyword evidence="13 18" id="KW-0012">Acyltransferase</keyword>
<dbReference type="GO" id="GO:0000287">
    <property type="term" value="F:magnesium ion binding"/>
    <property type="evidence" value="ECO:0007669"/>
    <property type="project" value="UniProtKB-UniRule"/>
</dbReference>
<dbReference type="InterPro" id="IPR025877">
    <property type="entry name" value="MobA-like_NTP_Trfase"/>
</dbReference>
<keyword evidence="5 18" id="KW-0808">Transferase</keyword>
<feature type="binding site" evidence="18">
    <location>
        <position position="376"/>
    </location>
    <ligand>
        <name>UDP-N-acetyl-alpha-D-glucosamine</name>
        <dbReference type="ChEBI" id="CHEBI:57705"/>
    </ligand>
</feature>
<comment type="function">
    <text evidence="17 18">Catalyzes the last two sequential reactions in the de novo biosynthetic pathway for UDP-N-acetylglucosamine (UDP-GlcNAc). The C-terminal domain catalyzes the transfer of acetyl group from acetyl coenzyme A to glucosamine-1-phosphate (GlcN-1-P) to produce N-acetylglucosamine-1-phosphate (GlcNAc-1-P), which is converted into UDP-GlcNAc by the transfer of uridine 5-monophosphate (from uridine 5-triphosphate), a reaction catalyzed by the N-terminal domain.</text>
</comment>
<comment type="subunit">
    <text evidence="18">Homotrimer.</text>
</comment>
<dbReference type="AlphaFoldDB" id="A0A8I1MXG1"/>
<feature type="binding site" evidence="18">
    <location>
        <position position="85"/>
    </location>
    <ligand>
        <name>UDP-N-acetyl-alpha-D-glucosamine</name>
        <dbReference type="ChEBI" id="CHEBI:57705"/>
    </ligand>
</feature>
<protein>
    <recommendedName>
        <fullName evidence="18">Bifunctional protein GlmU</fullName>
    </recommendedName>
    <domain>
        <recommendedName>
            <fullName evidence="18">UDP-N-acetylglucosamine pyrophosphorylase</fullName>
            <ecNumber evidence="18">2.7.7.23</ecNumber>
        </recommendedName>
        <alternativeName>
            <fullName evidence="18">N-acetylglucosamine-1-phosphate uridyltransferase</fullName>
        </alternativeName>
    </domain>
    <domain>
        <recommendedName>
            <fullName evidence="18">Glucosamine-1-phosphate N-acetyltransferase</fullName>
            <ecNumber evidence="18">2.3.1.157</ecNumber>
        </recommendedName>
    </domain>
</protein>
<dbReference type="CDD" id="cd02540">
    <property type="entry name" value="GT2_GlmU_N_bac"/>
    <property type="match status" value="1"/>
</dbReference>
<evidence type="ECO:0000313" key="20">
    <source>
        <dbReference type="EMBL" id="MBN8744361.1"/>
    </source>
</evidence>
<dbReference type="GO" id="GO:0071555">
    <property type="term" value="P:cell wall organization"/>
    <property type="evidence" value="ECO:0007669"/>
    <property type="project" value="UniProtKB-KW"/>
</dbReference>
<dbReference type="Gene3D" id="3.90.550.10">
    <property type="entry name" value="Spore Coat Polysaccharide Biosynthesis Protein SpsA, Chain A"/>
    <property type="match status" value="1"/>
</dbReference>
<feature type="binding site" evidence="18">
    <location>
        <begin position="396"/>
        <end position="397"/>
    </location>
    <ligand>
        <name>acetyl-CoA</name>
        <dbReference type="ChEBI" id="CHEBI:57288"/>
    </ligand>
</feature>
<dbReference type="InterPro" id="IPR005882">
    <property type="entry name" value="Bifunctional_GlmU"/>
</dbReference>
<keyword evidence="12 18" id="KW-0511">Multifunctional enzyme</keyword>
<feature type="region of interest" description="Pyrophosphorylase" evidence="18">
    <location>
        <begin position="1"/>
        <end position="239"/>
    </location>
</feature>
<dbReference type="PANTHER" id="PTHR43584">
    <property type="entry name" value="NUCLEOTIDYL TRANSFERASE"/>
    <property type="match status" value="1"/>
</dbReference>
<feature type="binding site" evidence="18">
    <location>
        <position position="179"/>
    </location>
    <ligand>
        <name>UDP-N-acetyl-alpha-D-glucosamine</name>
        <dbReference type="ChEBI" id="CHEBI:57705"/>
    </ligand>
</feature>
<dbReference type="InterPro" id="IPR011004">
    <property type="entry name" value="Trimer_LpxA-like_sf"/>
</dbReference>
<evidence type="ECO:0000256" key="12">
    <source>
        <dbReference type="ARBA" id="ARBA00023268"/>
    </source>
</evidence>
<feature type="binding site" evidence="18">
    <location>
        <position position="433"/>
    </location>
    <ligand>
        <name>acetyl-CoA</name>
        <dbReference type="ChEBI" id="CHEBI:57288"/>
    </ligand>
</feature>
<dbReference type="Pfam" id="PF12804">
    <property type="entry name" value="NTP_transf_3"/>
    <property type="match status" value="1"/>
</dbReference>
<comment type="similarity">
    <text evidence="2 18">In the C-terminal section; belongs to the transferase hexapeptide repeat family.</text>
</comment>
<dbReference type="GO" id="GO:0003977">
    <property type="term" value="F:UDP-N-acetylglucosamine diphosphorylase activity"/>
    <property type="evidence" value="ECO:0007669"/>
    <property type="project" value="UniProtKB-UniRule"/>
</dbReference>
<evidence type="ECO:0000256" key="8">
    <source>
        <dbReference type="ARBA" id="ARBA00022737"/>
    </source>
</evidence>
<feature type="region of interest" description="N-acetyltransferase" evidence="18">
    <location>
        <begin position="261"/>
        <end position="466"/>
    </location>
</feature>
<evidence type="ECO:0000256" key="10">
    <source>
        <dbReference type="ARBA" id="ARBA00022960"/>
    </source>
</evidence>
<evidence type="ECO:0000256" key="3">
    <source>
        <dbReference type="ARBA" id="ARBA00007947"/>
    </source>
</evidence>
<keyword evidence="9 18" id="KW-0460">Magnesium</keyword>
<evidence type="ECO:0000256" key="7">
    <source>
        <dbReference type="ARBA" id="ARBA00022723"/>
    </source>
</evidence>
<evidence type="ECO:0000256" key="9">
    <source>
        <dbReference type="ARBA" id="ARBA00022842"/>
    </source>
</evidence>
<comment type="subcellular location">
    <subcellularLocation>
        <location evidence="1 18">Cytoplasm</location>
    </subcellularLocation>
</comment>
<keyword evidence="4 18" id="KW-0963">Cytoplasm</keyword>
<comment type="similarity">
    <text evidence="3 18">In the N-terminal section; belongs to the N-acetylglucosamine-1-phosphate uridyltransferase family.</text>
</comment>
<dbReference type="InterPro" id="IPR038009">
    <property type="entry name" value="GlmU_C_LbH"/>
</dbReference>
<evidence type="ECO:0000256" key="16">
    <source>
        <dbReference type="ARBA" id="ARBA00048493"/>
    </source>
</evidence>
<comment type="catalytic activity">
    <reaction evidence="15 18">
        <text>alpha-D-glucosamine 1-phosphate + acetyl-CoA = N-acetyl-alpha-D-glucosamine 1-phosphate + CoA + H(+)</text>
        <dbReference type="Rhea" id="RHEA:13725"/>
        <dbReference type="ChEBI" id="CHEBI:15378"/>
        <dbReference type="ChEBI" id="CHEBI:57287"/>
        <dbReference type="ChEBI" id="CHEBI:57288"/>
        <dbReference type="ChEBI" id="CHEBI:57776"/>
        <dbReference type="ChEBI" id="CHEBI:58516"/>
        <dbReference type="EC" id="2.3.1.157"/>
    </reaction>
</comment>
<keyword evidence="10 18" id="KW-0133">Cell shape</keyword>
<dbReference type="GO" id="GO:0009252">
    <property type="term" value="P:peptidoglycan biosynthetic process"/>
    <property type="evidence" value="ECO:0007669"/>
    <property type="project" value="UniProtKB-UniRule"/>
</dbReference>
<dbReference type="HAMAP" id="MF_01631">
    <property type="entry name" value="GlmU"/>
    <property type="match status" value="1"/>
</dbReference>
<comment type="catalytic activity">
    <reaction evidence="16 18">
        <text>N-acetyl-alpha-D-glucosamine 1-phosphate + UTP + H(+) = UDP-N-acetyl-alpha-D-glucosamine + diphosphate</text>
        <dbReference type="Rhea" id="RHEA:13509"/>
        <dbReference type="ChEBI" id="CHEBI:15378"/>
        <dbReference type="ChEBI" id="CHEBI:33019"/>
        <dbReference type="ChEBI" id="CHEBI:46398"/>
        <dbReference type="ChEBI" id="CHEBI:57705"/>
        <dbReference type="ChEBI" id="CHEBI:57776"/>
        <dbReference type="EC" id="2.7.7.23"/>
    </reaction>
</comment>
<keyword evidence="8 18" id="KW-0677">Repeat</keyword>
<feature type="binding site" evidence="18">
    <location>
        <position position="390"/>
    </location>
    <ligand>
        <name>acetyl-CoA</name>
        <dbReference type="ChEBI" id="CHEBI:57288"/>
    </ligand>
</feature>
<evidence type="ECO:0000256" key="5">
    <source>
        <dbReference type="ARBA" id="ARBA00022679"/>
    </source>
</evidence>
<dbReference type="SUPFAM" id="SSF53448">
    <property type="entry name" value="Nucleotide-diphospho-sugar transferases"/>
    <property type="match status" value="1"/>
</dbReference>
<dbReference type="SUPFAM" id="SSF51161">
    <property type="entry name" value="Trimeric LpxA-like enzymes"/>
    <property type="match status" value="1"/>
</dbReference>
<keyword evidence="11 18" id="KW-0573">Peptidoglycan synthesis</keyword>
<dbReference type="UniPathway" id="UPA00973"/>
<comment type="cofactor">
    <cofactor evidence="18">
        <name>Mg(2+)</name>
        <dbReference type="ChEBI" id="CHEBI:18420"/>
    </cofactor>
    <text evidence="18">Binds 1 Mg(2+) ion per subunit.</text>
</comment>
<dbReference type="Proteomes" id="UP000664800">
    <property type="component" value="Unassembled WGS sequence"/>
</dbReference>
<dbReference type="Gene3D" id="2.160.10.10">
    <property type="entry name" value="Hexapeptide repeat proteins"/>
    <property type="match status" value="1"/>
</dbReference>
<keyword evidence="6 18" id="KW-0548">Nucleotidyltransferase</keyword>
<feature type="binding site" evidence="18">
    <location>
        <position position="149"/>
    </location>
    <ligand>
        <name>UDP-N-acetyl-alpha-D-glucosamine</name>
        <dbReference type="ChEBI" id="CHEBI:57705"/>
    </ligand>
</feature>
<feature type="binding site" evidence="18">
    <location>
        <position position="343"/>
    </location>
    <ligand>
        <name>UDP-N-acetyl-alpha-D-glucosamine</name>
        <dbReference type="ChEBI" id="CHEBI:57705"/>
    </ligand>
</feature>
<reference evidence="20" key="1">
    <citation type="submission" date="2021-02" db="EMBL/GenBank/DDBJ databases">
        <title>Thiocyanate and organic carbon inputs drive convergent selection for specific autotrophic Afipia and Thiobacillus strains within complex microbiomes.</title>
        <authorList>
            <person name="Huddy R.J."/>
            <person name="Sachdeva R."/>
            <person name="Kadzinga F."/>
            <person name="Kantor R.S."/>
            <person name="Harrison S.T.L."/>
            <person name="Banfield J.F."/>
        </authorList>
    </citation>
    <scope>NUCLEOTIDE SEQUENCE</scope>
    <source>
        <strain evidence="20">SCN18_13_7_16_R3_B_64_19</strain>
    </source>
</reference>
<evidence type="ECO:0000256" key="17">
    <source>
        <dbReference type="ARBA" id="ARBA00049628"/>
    </source>
</evidence>
<dbReference type="GO" id="GO:0005737">
    <property type="term" value="C:cytoplasm"/>
    <property type="evidence" value="ECO:0007669"/>
    <property type="project" value="UniProtKB-SubCell"/>
</dbReference>
<evidence type="ECO:0000256" key="1">
    <source>
        <dbReference type="ARBA" id="ARBA00004496"/>
    </source>
</evidence>
<keyword evidence="7 18" id="KW-0479">Metal-binding</keyword>
<dbReference type="EC" id="2.7.7.23" evidence="18"/>
<dbReference type="NCBIfam" id="TIGR01173">
    <property type="entry name" value="glmU"/>
    <property type="match status" value="1"/>
</dbReference>
<feature type="binding site" evidence="18">
    <location>
        <position position="237"/>
    </location>
    <ligand>
        <name>UDP-N-acetyl-alpha-D-glucosamine</name>
        <dbReference type="ChEBI" id="CHEBI:57705"/>
    </ligand>
</feature>
<dbReference type="CDD" id="cd03353">
    <property type="entry name" value="LbH_GlmU_C"/>
    <property type="match status" value="1"/>
</dbReference>
<dbReference type="GO" id="GO:0006048">
    <property type="term" value="P:UDP-N-acetylglucosamine biosynthetic process"/>
    <property type="evidence" value="ECO:0007669"/>
    <property type="project" value="UniProtKB-UniPathway"/>
</dbReference>
<dbReference type="EMBL" id="JAFKMR010000017">
    <property type="protein sequence ID" value="MBN8744361.1"/>
    <property type="molecule type" value="Genomic_DNA"/>
</dbReference>
<dbReference type="InterPro" id="IPR050065">
    <property type="entry name" value="GlmU-like"/>
</dbReference>
<feature type="binding site" evidence="18">
    <location>
        <position position="450"/>
    </location>
    <ligand>
        <name>acetyl-CoA</name>
        <dbReference type="ChEBI" id="CHEBI:57288"/>
    </ligand>
</feature>
<gene>
    <name evidence="18 20" type="primary">glmU</name>
    <name evidence="20" type="ORF">J0I24_08635</name>
</gene>
<feature type="domain" description="MobA-like NTP transferase" evidence="19">
    <location>
        <begin position="16"/>
        <end position="141"/>
    </location>
</feature>
<dbReference type="PANTHER" id="PTHR43584:SF3">
    <property type="entry name" value="BIFUNCTIONAL PROTEIN GLMU"/>
    <property type="match status" value="1"/>
</dbReference>
<keyword evidence="14 18" id="KW-0961">Cell wall biogenesis/degradation</keyword>
<dbReference type="GO" id="GO:0016020">
    <property type="term" value="C:membrane"/>
    <property type="evidence" value="ECO:0007669"/>
    <property type="project" value="GOC"/>
</dbReference>
<evidence type="ECO:0000313" key="21">
    <source>
        <dbReference type="Proteomes" id="UP000664800"/>
    </source>
</evidence>
<feature type="binding site" evidence="18">
    <location>
        <begin position="112"/>
        <end position="114"/>
    </location>
    <ligand>
        <name>UDP-N-acetyl-alpha-D-glucosamine</name>
        <dbReference type="ChEBI" id="CHEBI:57705"/>
    </ligand>
</feature>
<dbReference type="GO" id="GO:0019134">
    <property type="term" value="F:glucosamine-1-phosphate N-acetyltransferase activity"/>
    <property type="evidence" value="ECO:0007669"/>
    <property type="project" value="UniProtKB-UniRule"/>
</dbReference>
<evidence type="ECO:0000256" key="18">
    <source>
        <dbReference type="HAMAP-Rule" id="MF_01631"/>
    </source>
</evidence>
<feature type="binding site" evidence="18">
    <location>
        <position position="114"/>
    </location>
    <ligand>
        <name>Mg(2+)</name>
        <dbReference type="ChEBI" id="CHEBI:18420"/>
    </ligand>
</feature>
<name>A0A8I1MXG1_THIA3</name>
<feature type="binding site" evidence="18">
    <location>
        <begin position="19"/>
        <end position="22"/>
    </location>
    <ligand>
        <name>UDP-N-acetyl-alpha-D-glucosamine</name>
        <dbReference type="ChEBI" id="CHEBI:57705"/>
    </ligand>
</feature>
<evidence type="ECO:0000256" key="15">
    <source>
        <dbReference type="ARBA" id="ARBA00048247"/>
    </source>
</evidence>
<comment type="caution">
    <text evidence="20">The sequence shown here is derived from an EMBL/GenBank/DDBJ whole genome shotgun (WGS) entry which is preliminary data.</text>
</comment>
<dbReference type="InterPro" id="IPR001451">
    <property type="entry name" value="Hexapep"/>
</dbReference>
<feature type="binding site" evidence="18">
    <location>
        <position position="237"/>
    </location>
    <ligand>
        <name>Mg(2+)</name>
        <dbReference type="ChEBI" id="CHEBI:18420"/>
    </ligand>
</feature>
<dbReference type="UniPathway" id="UPA00113">
    <property type="reaction ID" value="UER00532"/>
</dbReference>
<evidence type="ECO:0000256" key="2">
    <source>
        <dbReference type="ARBA" id="ARBA00007707"/>
    </source>
</evidence>
<comment type="pathway">
    <text evidence="18">Nucleotide-sugar biosynthesis; UDP-N-acetyl-alpha-D-glucosamine biosynthesis; UDP-N-acetyl-alpha-D-glucosamine from N-acetyl-alpha-D-glucosamine 1-phosphate: step 1/1.</text>
</comment>
<feature type="region of interest" description="Linker" evidence="18">
    <location>
        <begin position="240"/>
        <end position="260"/>
    </location>
</feature>
<evidence type="ECO:0000256" key="14">
    <source>
        <dbReference type="ARBA" id="ARBA00023316"/>
    </source>
</evidence>
<dbReference type="EC" id="2.3.1.157" evidence="18"/>
<comment type="pathway">
    <text evidence="18">Nucleotide-sugar biosynthesis; UDP-N-acetyl-alpha-D-glucosamine biosynthesis; N-acetyl-alpha-D-glucosamine 1-phosphate from alpha-D-glucosamine 6-phosphate (route II): step 2/2.</text>
</comment>
<evidence type="ECO:0000256" key="6">
    <source>
        <dbReference type="ARBA" id="ARBA00022695"/>
    </source>
</evidence>
<sequence length="466" mass="48252">MRGMTIAQAPSSALSVVVLAAGKGTRMRSDAPKVLQPLAGKPLLGHVLDTVHHLSAERVVVVTGFGAQRVQEAFAHQAHLRFALQEPQLGTGHAVQQALPDLPGDGVCLVLYGDVPLAPAASLAPLVAQAQTGALALLTVELDDPTGYGRILRDAEGAVQGIVEHKDATPSQRAVRECNTGILCAPLPALRRWLGQLRNDNAQGEYYLTDVVALAVADGVPVRASTVADADDVLGVNDRSQLAHLERVVQLRTARRLLDAGVTLADPSRIDVRGALHCGRDVFIDVGCVFEGEVHLADGARVGPYAVLRDVRVGAGTVVHPFCHLDGASIGAGAIIGPFARLRPATALADGVHIGNFVEVKNGTLGPGSKANHLSYVGDATVGARVNIGAGTIVANYDGANKHRTVIEDDAHTGSNSVLVAPITIGAGATVGAGSTVSKNVPAGKLTVARAKAVTLDGWTRPVKKK</sequence>
<organism evidence="20 21">
    <name type="scientific">Thiomonas arsenitoxydans (strain DSM 22701 / CIP 110005 / 3As)</name>
    <dbReference type="NCBI Taxonomy" id="426114"/>
    <lineage>
        <taxon>Bacteria</taxon>
        <taxon>Pseudomonadati</taxon>
        <taxon>Pseudomonadota</taxon>
        <taxon>Betaproteobacteria</taxon>
        <taxon>Burkholderiales</taxon>
        <taxon>Thiomonas</taxon>
    </lineage>
</organism>
<proteinExistence type="inferred from homology"/>
<evidence type="ECO:0000256" key="11">
    <source>
        <dbReference type="ARBA" id="ARBA00022984"/>
    </source>
</evidence>
<dbReference type="GO" id="GO:0009245">
    <property type="term" value="P:lipid A biosynthetic process"/>
    <property type="evidence" value="ECO:0007669"/>
    <property type="project" value="UniProtKB-UniRule"/>
</dbReference>
<feature type="binding site" evidence="18">
    <location>
        <position position="415"/>
    </location>
    <ligand>
        <name>acetyl-CoA</name>
        <dbReference type="ChEBI" id="CHEBI:57288"/>
    </ligand>
</feature>
<feature type="binding site" evidence="18">
    <location>
        <position position="361"/>
    </location>
    <ligand>
        <name>UDP-N-acetyl-alpha-D-glucosamine</name>
        <dbReference type="ChEBI" id="CHEBI:57705"/>
    </ligand>
</feature>